<dbReference type="Pfam" id="PF09476">
    <property type="entry name" value="Pilus_CpaD"/>
    <property type="match status" value="1"/>
</dbReference>
<dbReference type="OrthoDB" id="9802674at2"/>
<dbReference type="Proteomes" id="UP000315252">
    <property type="component" value="Unassembled WGS sequence"/>
</dbReference>
<protein>
    <recommendedName>
        <fullName evidence="4">Pilus assembly protein CpaD</fullName>
    </recommendedName>
</protein>
<dbReference type="RefSeq" id="WP_142897268.1">
    <property type="nucleotide sequence ID" value="NZ_ML660056.1"/>
</dbReference>
<reference evidence="2 3" key="1">
    <citation type="submission" date="2019-06" db="EMBL/GenBank/DDBJ databases">
        <title>Whole genome sequence for Rhodospirillaceae sp. R148.</title>
        <authorList>
            <person name="Wang G."/>
        </authorList>
    </citation>
    <scope>NUCLEOTIDE SEQUENCE [LARGE SCALE GENOMIC DNA]</scope>
    <source>
        <strain evidence="2 3">R148</strain>
    </source>
</reference>
<dbReference type="AlphaFoldDB" id="A0A545TP96"/>
<accession>A0A545TP96</accession>
<sequence>MQDPIFNKRVFAPLLMAVSLTVGACSNGQTRFTEEDSSDVVYDNTLGLVERTFNTGSWQQIEAATELQTQSVMQAHAMNFSPGSTTVSETERTRLALFLRTKGIQQGDRIQLDGLRSDDYELLPETVQRIDALRLELANYGLQAYTAERPITVQLAPDNRIAVVITRTLVRLPDCSSVQPNSGARPETVRDCANKSNLGLMVANPADLQQGSPGGFRDGTASVLSIDRYRRGEIIPLDEILSTRGIDQ</sequence>
<gene>
    <name evidence="2" type="ORF">FKG95_15290</name>
</gene>
<name>A0A545TP96_9PROT</name>
<proteinExistence type="predicted"/>
<keyword evidence="3" id="KW-1185">Reference proteome</keyword>
<feature type="signal peptide" evidence="1">
    <location>
        <begin position="1"/>
        <end position="24"/>
    </location>
</feature>
<keyword evidence="1" id="KW-0732">Signal</keyword>
<dbReference type="InterPro" id="IPR019027">
    <property type="entry name" value="Pilus_biogenesis_CpaD-related"/>
</dbReference>
<feature type="chain" id="PRO_5021743129" description="Pilus assembly protein CpaD" evidence="1">
    <location>
        <begin position="25"/>
        <end position="248"/>
    </location>
</feature>
<evidence type="ECO:0008006" key="4">
    <source>
        <dbReference type="Google" id="ProtNLM"/>
    </source>
</evidence>
<comment type="caution">
    <text evidence="2">The sequence shown here is derived from an EMBL/GenBank/DDBJ whole genome shotgun (WGS) entry which is preliminary data.</text>
</comment>
<organism evidence="2 3">
    <name type="scientific">Denitrobaculum tricleocarpae</name>
    <dbReference type="NCBI Taxonomy" id="2591009"/>
    <lineage>
        <taxon>Bacteria</taxon>
        <taxon>Pseudomonadati</taxon>
        <taxon>Pseudomonadota</taxon>
        <taxon>Alphaproteobacteria</taxon>
        <taxon>Rhodospirillales</taxon>
        <taxon>Rhodospirillaceae</taxon>
        <taxon>Denitrobaculum</taxon>
    </lineage>
</organism>
<evidence type="ECO:0000313" key="3">
    <source>
        <dbReference type="Proteomes" id="UP000315252"/>
    </source>
</evidence>
<evidence type="ECO:0000256" key="1">
    <source>
        <dbReference type="SAM" id="SignalP"/>
    </source>
</evidence>
<evidence type="ECO:0000313" key="2">
    <source>
        <dbReference type="EMBL" id="TQV79045.1"/>
    </source>
</evidence>
<dbReference type="EMBL" id="VHSH01000005">
    <property type="protein sequence ID" value="TQV79045.1"/>
    <property type="molecule type" value="Genomic_DNA"/>
</dbReference>